<protein>
    <recommendedName>
        <fullName evidence="3">Capsule synthesis protein CapA domain-containing protein</fullName>
    </recommendedName>
</protein>
<dbReference type="SUPFAM" id="SSF56300">
    <property type="entry name" value="Metallo-dependent phosphatases"/>
    <property type="match status" value="1"/>
</dbReference>
<evidence type="ECO:0000256" key="2">
    <source>
        <dbReference type="SAM" id="MobiDB-lite"/>
    </source>
</evidence>
<dbReference type="InterPro" id="IPR052169">
    <property type="entry name" value="CW_Biosynth-Accessory"/>
</dbReference>
<dbReference type="PROSITE" id="PS51257">
    <property type="entry name" value="PROKAR_LIPOPROTEIN"/>
    <property type="match status" value="1"/>
</dbReference>
<reference evidence="4 5" key="1">
    <citation type="journal article" date="2014" name="Genome Announc.">
        <title>Draft genome sequences of six enterohepatic helicobacter species isolated from humans and one from rhesus macaques.</title>
        <authorList>
            <person name="Shen Z."/>
            <person name="Sheh A."/>
            <person name="Young S.K."/>
            <person name="Abouelliel A."/>
            <person name="Ward D.V."/>
            <person name="Earl A.M."/>
            <person name="Fox J.G."/>
        </authorList>
    </citation>
    <scope>NUCLEOTIDE SEQUENCE [LARGE SCALE GENOMIC DNA]</scope>
    <source>
        <strain evidence="4 5">MIT 99-5501</strain>
    </source>
</reference>
<feature type="compositionally biased region" description="Basic and acidic residues" evidence="2">
    <location>
        <begin position="55"/>
        <end position="73"/>
    </location>
</feature>
<organism evidence="4 5">
    <name type="scientific">Helicobacter macacae MIT 99-5501</name>
    <dbReference type="NCBI Taxonomy" id="1357400"/>
    <lineage>
        <taxon>Bacteria</taxon>
        <taxon>Pseudomonadati</taxon>
        <taxon>Campylobacterota</taxon>
        <taxon>Epsilonproteobacteria</taxon>
        <taxon>Campylobacterales</taxon>
        <taxon>Helicobacteraceae</taxon>
        <taxon>Helicobacter</taxon>
    </lineage>
</organism>
<gene>
    <name evidence="4" type="ORF">HMPREF2086_01421</name>
</gene>
<dbReference type="eggNOG" id="COG2843">
    <property type="taxonomic scope" value="Bacteria"/>
</dbReference>
<dbReference type="EMBL" id="AZJI01000005">
    <property type="protein sequence ID" value="ETD23615.1"/>
    <property type="molecule type" value="Genomic_DNA"/>
</dbReference>
<evidence type="ECO:0000313" key="5">
    <source>
        <dbReference type="Proteomes" id="UP000018731"/>
    </source>
</evidence>
<proteinExistence type="inferred from homology"/>
<evidence type="ECO:0000256" key="1">
    <source>
        <dbReference type="ARBA" id="ARBA00005662"/>
    </source>
</evidence>
<comment type="similarity">
    <text evidence="1">Belongs to the CapA family.</text>
</comment>
<dbReference type="PANTHER" id="PTHR33393">
    <property type="entry name" value="POLYGLUTAMINE SYNTHESIS ACCESSORY PROTEIN RV0574C-RELATED"/>
    <property type="match status" value="1"/>
</dbReference>
<name>V8C9C4_9HELI</name>
<feature type="domain" description="Capsule synthesis protein CapA" evidence="3">
    <location>
        <begin position="93"/>
        <end position="321"/>
    </location>
</feature>
<keyword evidence="5" id="KW-1185">Reference proteome</keyword>
<dbReference type="PANTHER" id="PTHR33393:SF11">
    <property type="entry name" value="POLYGLUTAMINE SYNTHESIS ACCESSORY PROTEIN RV0574C-RELATED"/>
    <property type="match status" value="1"/>
</dbReference>
<dbReference type="Gene3D" id="3.60.21.10">
    <property type="match status" value="1"/>
</dbReference>
<dbReference type="InterPro" id="IPR029052">
    <property type="entry name" value="Metallo-depent_PP-like"/>
</dbReference>
<evidence type="ECO:0000259" key="3">
    <source>
        <dbReference type="SMART" id="SM00854"/>
    </source>
</evidence>
<sequence length="437" mass="48328">MQNRFQSVLYAFLCGFVALWLAGCHSSIKPSIIEPSEQDSLESTQSAKATKKAKKDSTKADSQTDSKLGLKRDSTKDSAKSICNAPTPKTSALLSFVGDNVLGDYKGASGETFNAKFSEVKGDFAYFSNGVREVLGSDDLTIGNMEGVLSDRELKNAFEKPFSFKGHSSYTQVLREASIEALNLANNHSRDYGAQGFQDTKEHLINAGFHTFGEGILSIVEVNGIKIGLAGHRGWNLAIKSQVAKEIAELQSQGADFVIFTFHWGEEREHYPNATQKQLGRFTLDSGADMVVAHHPHVLQGIEQYKDKKIIYSLGNFIYGGAKNPNDKDTMIYQSLILDFASEEDAGEFASVFEQNTCLQKQWLSRFSQGEFLPSQSRITKSSHFVVLHNIVPASISSSTTHNDYSPKIYKKNGDTNSKAGYERVLKRLEQYSQGLH</sequence>
<dbReference type="RefSeq" id="WP_023928162.1">
    <property type="nucleotide sequence ID" value="NZ_KI669454.1"/>
</dbReference>
<dbReference type="Proteomes" id="UP000018731">
    <property type="component" value="Unassembled WGS sequence"/>
</dbReference>
<comment type="caution">
    <text evidence="4">The sequence shown here is derived from an EMBL/GenBank/DDBJ whole genome shotgun (WGS) entry which is preliminary data.</text>
</comment>
<dbReference type="AlphaFoldDB" id="V8C9C4"/>
<dbReference type="CDD" id="cd07381">
    <property type="entry name" value="MPP_CapA"/>
    <property type="match status" value="1"/>
</dbReference>
<evidence type="ECO:0000313" key="4">
    <source>
        <dbReference type="EMBL" id="ETD23615.1"/>
    </source>
</evidence>
<feature type="region of interest" description="Disordered" evidence="2">
    <location>
        <begin position="36"/>
        <end position="73"/>
    </location>
</feature>
<dbReference type="PATRIC" id="fig|1357400.3.peg.1908"/>
<dbReference type="SMART" id="SM00854">
    <property type="entry name" value="PGA_cap"/>
    <property type="match status" value="1"/>
</dbReference>
<accession>V8C9C4</accession>
<dbReference type="Pfam" id="PF09587">
    <property type="entry name" value="PGA_cap"/>
    <property type="match status" value="1"/>
</dbReference>
<dbReference type="InterPro" id="IPR019079">
    <property type="entry name" value="Capsule_synth_CapA"/>
</dbReference>
<dbReference type="OrthoDB" id="5405713at2"/>
<dbReference type="HOGENOM" id="CLU_038823_1_0_7"/>
<dbReference type="STRING" id="1357400.HMPREF2086_01421"/>